<dbReference type="PANTHER" id="PTHR24096:SF149">
    <property type="entry name" value="AMP-BINDING DOMAIN-CONTAINING PROTEIN-RELATED"/>
    <property type="match status" value="1"/>
</dbReference>
<reference evidence="7 8" key="1">
    <citation type="submission" date="2015-09" db="EMBL/GenBank/DDBJ databases">
        <title>Draft genome of the scarab beetle Oryctes borbonicus.</title>
        <authorList>
            <person name="Meyer J.M."/>
            <person name="Markov G.V."/>
            <person name="Baskaran P."/>
            <person name="Herrmann M."/>
            <person name="Sommer R.J."/>
            <person name="Roedelsperger C."/>
        </authorList>
    </citation>
    <scope>NUCLEOTIDE SEQUENCE [LARGE SCALE GENOMIC DNA]</scope>
    <source>
        <strain evidence="7">OB123</strain>
        <tissue evidence="7">Whole animal</tissue>
    </source>
</reference>
<dbReference type="Gene3D" id="3.40.50.980">
    <property type="match status" value="1"/>
</dbReference>
<dbReference type="OrthoDB" id="10253869at2759"/>
<dbReference type="Proteomes" id="UP000051574">
    <property type="component" value="Unassembled WGS sequence"/>
</dbReference>
<evidence type="ECO:0000313" key="8">
    <source>
        <dbReference type="Proteomes" id="UP000051574"/>
    </source>
</evidence>
<evidence type="ECO:0000256" key="1">
    <source>
        <dbReference type="ARBA" id="ARBA00004275"/>
    </source>
</evidence>
<keyword evidence="8" id="KW-1185">Reference proteome</keyword>
<comment type="similarity">
    <text evidence="2">Belongs to the ATP-dependent AMP-binding enzyme family.</text>
</comment>
<keyword evidence="3" id="KW-0436">Ligase</keyword>
<protein>
    <submittedName>
        <fullName evidence="7">AMP-binding protein</fullName>
    </submittedName>
</protein>
<feature type="non-terminal residue" evidence="7">
    <location>
        <position position="1"/>
    </location>
</feature>
<sequence>RQGFGMTELGCAMTTPEGKERLGSVGTLAPSLLCVIRDINTGENLGPYKRGEICIKGPTIMKGYYKNEKATKETFTEDGWMKTGDIAYYDEDEYFFVVDRIKELIKYKGFQIAPAELEQILLTNPKIHDAGVIGIPNEDCGEIPLAFVVKQSSANLCEAEVHEHLARFVSKNKYLYGGVRFVDEIPRTPSGKILRKELKKLLARMPSKL</sequence>
<proteinExistence type="inferred from homology"/>
<dbReference type="PANTHER" id="PTHR24096">
    <property type="entry name" value="LONG-CHAIN-FATTY-ACID--COA LIGASE"/>
    <property type="match status" value="1"/>
</dbReference>
<feature type="domain" description="AMP-dependent synthetase/ligase" evidence="5">
    <location>
        <begin position="2"/>
        <end position="65"/>
    </location>
</feature>
<evidence type="ECO:0000256" key="2">
    <source>
        <dbReference type="ARBA" id="ARBA00006432"/>
    </source>
</evidence>
<evidence type="ECO:0000256" key="4">
    <source>
        <dbReference type="ARBA" id="ARBA00023140"/>
    </source>
</evidence>
<accession>A0A0T6BFM9</accession>
<evidence type="ECO:0000313" key="7">
    <source>
        <dbReference type="EMBL" id="KRT86146.1"/>
    </source>
</evidence>
<dbReference type="EMBL" id="LJIG01000794">
    <property type="protein sequence ID" value="KRT86146.1"/>
    <property type="molecule type" value="Genomic_DNA"/>
</dbReference>
<dbReference type="Pfam" id="PF13193">
    <property type="entry name" value="AMP-binding_C"/>
    <property type="match status" value="1"/>
</dbReference>
<comment type="subcellular location">
    <subcellularLocation>
        <location evidence="1">Peroxisome</location>
    </subcellularLocation>
</comment>
<dbReference type="GO" id="GO:0005777">
    <property type="term" value="C:peroxisome"/>
    <property type="evidence" value="ECO:0007669"/>
    <property type="project" value="UniProtKB-SubCell"/>
</dbReference>
<dbReference type="InterPro" id="IPR000873">
    <property type="entry name" value="AMP-dep_synth/lig_dom"/>
</dbReference>
<name>A0A0T6BFM9_9SCAR</name>
<dbReference type="InterPro" id="IPR045851">
    <property type="entry name" value="AMP-bd_C_sf"/>
</dbReference>
<dbReference type="AlphaFoldDB" id="A0A0T6BFM9"/>
<evidence type="ECO:0000259" key="5">
    <source>
        <dbReference type="Pfam" id="PF00501"/>
    </source>
</evidence>
<evidence type="ECO:0000259" key="6">
    <source>
        <dbReference type="Pfam" id="PF13193"/>
    </source>
</evidence>
<dbReference type="SUPFAM" id="SSF56801">
    <property type="entry name" value="Acetyl-CoA synthetase-like"/>
    <property type="match status" value="1"/>
</dbReference>
<dbReference type="Gene3D" id="2.30.38.10">
    <property type="entry name" value="Luciferase, Domain 3"/>
    <property type="match status" value="1"/>
</dbReference>
<dbReference type="Gene3D" id="3.30.300.30">
    <property type="match status" value="1"/>
</dbReference>
<evidence type="ECO:0000256" key="3">
    <source>
        <dbReference type="ARBA" id="ARBA00022598"/>
    </source>
</evidence>
<dbReference type="GO" id="GO:0016405">
    <property type="term" value="F:CoA-ligase activity"/>
    <property type="evidence" value="ECO:0007669"/>
    <property type="project" value="TreeGrafter"/>
</dbReference>
<keyword evidence="4" id="KW-0576">Peroxisome</keyword>
<dbReference type="InterPro" id="IPR025110">
    <property type="entry name" value="AMP-bd_C"/>
</dbReference>
<gene>
    <name evidence="7" type="ORF">AMK59_755</name>
</gene>
<feature type="domain" description="AMP-binding enzyme C-terminal" evidence="6">
    <location>
        <begin position="116"/>
        <end position="192"/>
    </location>
</feature>
<comment type="caution">
    <text evidence="7">The sequence shown here is derived from an EMBL/GenBank/DDBJ whole genome shotgun (WGS) entry which is preliminary data.</text>
</comment>
<organism evidence="7 8">
    <name type="scientific">Oryctes borbonicus</name>
    <dbReference type="NCBI Taxonomy" id="1629725"/>
    <lineage>
        <taxon>Eukaryota</taxon>
        <taxon>Metazoa</taxon>
        <taxon>Ecdysozoa</taxon>
        <taxon>Arthropoda</taxon>
        <taxon>Hexapoda</taxon>
        <taxon>Insecta</taxon>
        <taxon>Pterygota</taxon>
        <taxon>Neoptera</taxon>
        <taxon>Endopterygota</taxon>
        <taxon>Coleoptera</taxon>
        <taxon>Polyphaga</taxon>
        <taxon>Scarabaeiformia</taxon>
        <taxon>Scarabaeidae</taxon>
        <taxon>Dynastinae</taxon>
        <taxon>Oryctes</taxon>
    </lineage>
</organism>
<dbReference type="FunFam" id="3.30.300.30:FF:000007">
    <property type="entry name" value="4-coumarate--CoA ligase 2"/>
    <property type="match status" value="1"/>
</dbReference>
<dbReference type="Pfam" id="PF00501">
    <property type="entry name" value="AMP-binding"/>
    <property type="match status" value="1"/>
</dbReference>